<dbReference type="InterPro" id="IPR000297">
    <property type="entry name" value="PPIase_PpiC"/>
</dbReference>
<dbReference type="GO" id="GO:0003755">
    <property type="term" value="F:peptidyl-prolyl cis-trans isomerase activity"/>
    <property type="evidence" value="ECO:0007669"/>
    <property type="project" value="UniProtKB-KW"/>
</dbReference>
<dbReference type="PROSITE" id="PS51257">
    <property type="entry name" value="PROKAR_LIPOPROTEIN"/>
    <property type="match status" value="1"/>
</dbReference>
<evidence type="ECO:0000256" key="2">
    <source>
        <dbReference type="ARBA" id="ARBA00013194"/>
    </source>
</evidence>
<keyword evidence="5" id="KW-0413">Isomerase</keyword>
<dbReference type="SUPFAM" id="SSF109998">
    <property type="entry name" value="Triger factor/SurA peptide-binding domain-like"/>
    <property type="match status" value="1"/>
</dbReference>
<proteinExistence type="predicted"/>
<dbReference type="InterPro" id="IPR050245">
    <property type="entry name" value="PrsA_foldase"/>
</dbReference>
<organism evidence="8 9">
    <name type="scientific">Desulfobaculum bizertense DSM 18034</name>
    <dbReference type="NCBI Taxonomy" id="1121442"/>
    <lineage>
        <taxon>Bacteria</taxon>
        <taxon>Pseudomonadati</taxon>
        <taxon>Thermodesulfobacteriota</taxon>
        <taxon>Desulfovibrionia</taxon>
        <taxon>Desulfovibrionales</taxon>
        <taxon>Desulfovibrionaceae</taxon>
        <taxon>Desulfobaculum</taxon>
    </lineage>
</organism>
<dbReference type="PANTHER" id="PTHR47245:SF1">
    <property type="entry name" value="FOLDASE PROTEIN PRSA"/>
    <property type="match status" value="1"/>
</dbReference>
<evidence type="ECO:0000256" key="6">
    <source>
        <dbReference type="SAM" id="SignalP"/>
    </source>
</evidence>
<keyword evidence="4" id="KW-0697">Rotamase</keyword>
<dbReference type="PANTHER" id="PTHR47245">
    <property type="entry name" value="PEPTIDYLPROLYL ISOMERASE"/>
    <property type="match status" value="1"/>
</dbReference>
<dbReference type="Pfam" id="PF13145">
    <property type="entry name" value="Rotamase_2"/>
    <property type="match status" value="1"/>
</dbReference>
<comment type="catalytic activity">
    <reaction evidence="1">
        <text>[protein]-peptidylproline (omega=180) = [protein]-peptidylproline (omega=0)</text>
        <dbReference type="Rhea" id="RHEA:16237"/>
        <dbReference type="Rhea" id="RHEA-COMP:10747"/>
        <dbReference type="Rhea" id="RHEA-COMP:10748"/>
        <dbReference type="ChEBI" id="CHEBI:83833"/>
        <dbReference type="ChEBI" id="CHEBI:83834"/>
        <dbReference type="EC" id="5.2.1.8"/>
    </reaction>
</comment>
<dbReference type="Pfam" id="PF13624">
    <property type="entry name" value="SurA_N_3"/>
    <property type="match status" value="1"/>
</dbReference>
<keyword evidence="9" id="KW-1185">Reference proteome</keyword>
<evidence type="ECO:0000256" key="3">
    <source>
        <dbReference type="ARBA" id="ARBA00022729"/>
    </source>
</evidence>
<dbReference type="AlphaFoldDB" id="A0A1T4W3M0"/>
<dbReference type="EMBL" id="FUYA01000004">
    <property type="protein sequence ID" value="SKA71665.1"/>
    <property type="molecule type" value="Genomic_DNA"/>
</dbReference>
<protein>
    <recommendedName>
        <fullName evidence="2">peptidylprolyl isomerase</fullName>
        <ecNumber evidence="2">5.2.1.8</ecNumber>
    </recommendedName>
</protein>
<feature type="domain" description="PpiC" evidence="7">
    <location>
        <begin position="154"/>
        <end position="249"/>
    </location>
</feature>
<dbReference type="Gene3D" id="1.10.4030.10">
    <property type="entry name" value="Porin chaperone SurA, peptide-binding domain"/>
    <property type="match status" value="1"/>
</dbReference>
<evidence type="ECO:0000313" key="8">
    <source>
        <dbReference type="EMBL" id="SKA71665.1"/>
    </source>
</evidence>
<keyword evidence="3 6" id="KW-0732">Signal</keyword>
<gene>
    <name evidence="8" type="ORF">SAMN02745702_01531</name>
</gene>
<dbReference type="STRING" id="1121442.SAMN02745702_01531"/>
<sequence length="318" mass="36384">MKLRALILSVMLLGLSGLFACTPSQNEQGVVATVNGKKISLKRLEMKYDFKHLDVANDSLPSVEGVRRDYGELLGDLIVEALVHEELETRGLAVTDEELQAAENTVRKDYPEGAFEDVLVEEYIDIDAWRQELRGRLELMKLHTEVLRPAVSITYQEAEKYYREHISEFYLPARVRVHLIEGPSRDAVQSAQLFYLQKKDMGELEKKFSHVKVRELRMQEDRLPVLWRNALKGLEAGEATPVMTGEQKFQSLVFLSKTEARVLDPSRAYPVVEKVLLEQKLRDAFDAWLSKTLERAEIRVSTHLLQSVQKKSASTTKE</sequence>
<dbReference type="InterPro" id="IPR046357">
    <property type="entry name" value="PPIase_dom_sf"/>
</dbReference>
<dbReference type="RefSeq" id="WP_078684811.1">
    <property type="nucleotide sequence ID" value="NZ_FUYA01000004.1"/>
</dbReference>
<accession>A0A1T4W3M0</accession>
<evidence type="ECO:0000256" key="1">
    <source>
        <dbReference type="ARBA" id="ARBA00000971"/>
    </source>
</evidence>
<feature type="signal peptide" evidence="6">
    <location>
        <begin position="1"/>
        <end position="20"/>
    </location>
</feature>
<dbReference type="InterPro" id="IPR027304">
    <property type="entry name" value="Trigger_fact/SurA_dom_sf"/>
</dbReference>
<dbReference type="EC" id="5.2.1.8" evidence="2"/>
<evidence type="ECO:0000313" key="9">
    <source>
        <dbReference type="Proteomes" id="UP000189733"/>
    </source>
</evidence>
<name>A0A1T4W3M0_9BACT</name>
<reference evidence="8 9" key="1">
    <citation type="submission" date="2017-02" db="EMBL/GenBank/DDBJ databases">
        <authorList>
            <person name="Peterson S.W."/>
        </authorList>
    </citation>
    <scope>NUCLEOTIDE SEQUENCE [LARGE SCALE GENOMIC DNA]</scope>
    <source>
        <strain evidence="8 9">DSM 18034</strain>
    </source>
</reference>
<dbReference type="Gene3D" id="3.10.50.40">
    <property type="match status" value="1"/>
</dbReference>
<evidence type="ECO:0000256" key="5">
    <source>
        <dbReference type="ARBA" id="ARBA00023235"/>
    </source>
</evidence>
<dbReference type="OrthoDB" id="5454722at2"/>
<feature type="chain" id="PRO_5012865988" description="peptidylprolyl isomerase" evidence="6">
    <location>
        <begin position="21"/>
        <end position="318"/>
    </location>
</feature>
<evidence type="ECO:0000259" key="7">
    <source>
        <dbReference type="Pfam" id="PF13145"/>
    </source>
</evidence>
<dbReference type="Proteomes" id="UP000189733">
    <property type="component" value="Unassembled WGS sequence"/>
</dbReference>
<evidence type="ECO:0000256" key="4">
    <source>
        <dbReference type="ARBA" id="ARBA00023110"/>
    </source>
</evidence>